<dbReference type="GO" id="GO:0046872">
    <property type="term" value="F:metal ion binding"/>
    <property type="evidence" value="ECO:0007669"/>
    <property type="project" value="UniProtKB-KW"/>
</dbReference>
<feature type="transmembrane region" description="Helical" evidence="9">
    <location>
        <begin position="26"/>
        <end position="45"/>
    </location>
</feature>
<dbReference type="Pfam" id="PF08022">
    <property type="entry name" value="FAD_binding_8"/>
    <property type="match status" value="1"/>
</dbReference>
<dbReference type="GO" id="GO:0051537">
    <property type="term" value="F:2 iron, 2 sulfur cluster binding"/>
    <property type="evidence" value="ECO:0007669"/>
    <property type="project" value="UniProtKB-KW"/>
</dbReference>
<dbReference type="InterPro" id="IPR017927">
    <property type="entry name" value="FAD-bd_FR_type"/>
</dbReference>
<proteinExistence type="predicted"/>
<feature type="transmembrane region" description="Helical" evidence="9">
    <location>
        <begin position="93"/>
        <end position="112"/>
    </location>
</feature>
<dbReference type="GO" id="GO:0050660">
    <property type="term" value="F:flavin adenine dinucleotide binding"/>
    <property type="evidence" value="ECO:0007669"/>
    <property type="project" value="TreeGrafter"/>
</dbReference>
<dbReference type="PANTHER" id="PTHR47354">
    <property type="entry name" value="NADH OXIDOREDUCTASE HCR"/>
    <property type="match status" value="1"/>
</dbReference>
<dbReference type="Proteomes" id="UP000321805">
    <property type="component" value="Chromosome"/>
</dbReference>
<dbReference type="Gene3D" id="2.40.30.10">
    <property type="entry name" value="Translation factors"/>
    <property type="match status" value="1"/>
</dbReference>
<evidence type="ECO:0000256" key="5">
    <source>
        <dbReference type="ARBA" id="ARBA00022827"/>
    </source>
</evidence>
<evidence type="ECO:0000256" key="3">
    <source>
        <dbReference type="ARBA" id="ARBA00022714"/>
    </source>
</evidence>
<dbReference type="PROSITE" id="PS51384">
    <property type="entry name" value="FAD_FR"/>
    <property type="match status" value="1"/>
</dbReference>
<protein>
    <recommendedName>
        <fullName evidence="10">FAD-binding FR-type domain-containing protein</fullName>
    </recommendedName>
</protein>
<dbReference type="EMBL" id="CP042430">
    <property type="protein sequence ID" value="QEC49028.1"/>
    <property type="molecule type" value="Genomic_DNA"/>
</dbReference>
<dbReference type="InterPro" id="IPR013112">
    <property type="entry name" value="FAD-bd_8"/>
</dbReference>
<keyword evidence="2" id="KW-0285">Flavoprotein</keyword>
<keyword evidence="9" id="KW-1133">Transmembrane helix</keyword>
<keyword evidence="6" id="KW-0560">Oxidoreductase</keyword>
<feature type="transmembrane region" description="Helical" evidence="9">
    <location>
        <begin position="181"/>
        <end position="199"/>
    </location>
</feature>
<dbReference type="OrthoDB" id="5179582at2"/>
<dbReference type="RefSeq" id="WP_146921224.1">
    <property type="nucleotide sequence ID" value="NZ_CP042430.1"/>
</dbReference>
<keyword evidence="8" id="KW-0411">Iron-sulfur</keyword>
<sequence length="459" mass="49995">MRRAGQQRAAGAVLTRRPPRLAAREVGPATIVLLVVAVAVLWLIARPAGEPAGRHVGQLLGAESVLLLSVALVLISTLPWVEEWFDGIDRAAVWHRRAAITGLVLLAPHILLSSNPDGTALGGPLGVLGALGMLGLALWAILPRWQSVVPRPLRGLVLAARDAPGIREARRILGGYERWRALHRTTGVFVAAGFAHGVLDGTPWEGAPVLRWSYVAIGAVGLGFYVYRELLARFFLSLHDYEVDSVRRLDADLTEIVLRPLGRHVDYVPGQFAMVYLEGKDGWHRHPFTITSAPHEGVVRVTVKALGDYTARLGEVLEPGMPAVIGGPHGRFNHERGTDRQLWIAGGVGVAPFLSWLRALDGEPARRVDFFYTADGEAPFADEIRAIAARFPSLEAHLVDTGVEGRLTTERVLAVAGGRPAELSVFMCGPQGMLRTFQTGLRAAGVPARRIHREYFDWR</sequence>
<keyword evidence="3" id="KW-0001">2Fe-2S</keyword>
<dbReference type="KEGG" id="bsol:FSW04_16590"/>
<evidence type="ECO:0000313" key="12">
    <source>
        <dbReference type="Proteomes" id="UP000321805"/>
    </source>
</evidence>
<dbReference type="PANTHER" id="PTHR47354:SF8">
    <property type="entry name" value="1,2-PHENYLACETYL-COA EPOXIDASE, SUBUNIT E"/>
    <property type="match status" value="1"/>
</dbReference>
<accession>A0A5B8U889</accession>
<keyword evidence="9" id="KW-0472">Membrane</keyword>
<dbReference type="InterPro" id="IPR017938">
    <property type="entry name" value="Riboflavin_synthase-like_b-brl"/>
</dbReference>
<feature type="transmembrane region" description="Helical" evidence="9">
    <location>
        <begin position="124"/>
        <end position="142"/>
    </location>
</feature>
<evidence type="ECO:0000256" key="1">
    <source>
        <dbReference type="ARBA" id="ARBA00001974"/>
    </source>
</evidence>
<dbReference type="CDD" id="cd06198">
    <property type="entry name" value="FNR_like_3"/>
    <property type="match status" value="1"/>
</dbReference>
<evidence type="ECO:0000256" key="6">
    <source>
        <dbReference type="ARBA" id="ARBA00023002"/>
    </source>
</evidence>
<dbReference type="InterPro" id="IPR050415">
    <property type="entry name" value="MRET"/>
</dbReference>
<dbReference type="AlphaFoldDB" id="A0A5B8U889"/>
<dbReference type="Gene3D" id="3.40.50.80">
    <property type="entry name" value="Nucleotide-binding domain of ferredoxin-NADP reductase (FNR) module"/>
    <property type="match status" value="1"/>
</dbReference>
<name>A0A5B8U889_9ACTN</name>
<evidence type="ECO:0000256" key="4">
    <source>
        <dbReference type="ARBA" id="ARBA00022723"/>
    </source>
</evidence>
<evidence type="ECO:0000256" key="8">
    <source>
        <dbReference type="ARBA" id="ARBA00023014"/>
    </source>
</evidence>
<dbReference type="PRINTS" id="PR00410">
    <property type="entry name" value="PHEHYDRXLASE"/>
</dbReference>
<feature type="domain" description="FAD-binding FR-type" evidence="10">
    <location>
        <begin position="236"/>
        <end position="335"/>
    </location>
</feature>
<reference evidence="11 12" key="1">
    <citation type="journal article" date="2018" name="J. Microbiol.">
        <title>Baekduia soli gen. nov., sp. nov., a novel bacterium isolated from the soil of Baekdu Mountain and proposal of a novel family name, Baekduiaceae fam. nov.</title>
        <authorList>
            <person name="An D.S."/>
            <person name="Siddiqi M.Z."/>
            <person name="Kim K.H."/>
            <person name="Yu H.S."/>
            <person name="Im W.T."/>
        </authorList>
    </citation>
    <scope>NUCLEOTIDE SEQUENCE [LARGE SCALE GENOMIC DNA]</scope>
    <source>
        <strain evidence="11 12">BR7-21</strain>
    </source>
</reference>
<evidence type="ECO:0000256" key="2">
    <source>
        <dbReference type="ARBA" id="ARBA00022630"/>
    </source>
</evidence>
<dbReference type="InterPro" id="IPR039261">
    <property type="entry name" value="FNR_nucleotide-bd"/>
</dbReference>
<feature type="transmembrane region" description="Helical" evidence="9">
    <location>
        <begin position="65"/>
        <end position="81"/>
    </location>
</feature>
<evidence type="ECO:0000256" key="7">
    <source>
        <dbReference type="ARBA" id="ARBA00023004"/>
    </source>
</evidence>
<dbReference type="SUPFAM" id="SSF52343">
    <property type="entry name" value="Ferredoxin reductase-like, C-terminal NADP-linked domain"/>
    <property type="match status" value="1"/>
</dbReference>
<gene>
    <name evidence="11" type="ORF">FSW04_16590</name>
</gene>
<dbReference type="SUPFAM" id="SSF63380">
    <property type="entry name" value="Riboflavin synthase domain-like"/>
    <property type="match status" value="1"/>
</dbReference>
<feature type="transmembrane region" description="Helical" evidence="9">
    <location>
        <begin position="211"/>
        <end position="227"/>
    </location>
</feature>
<evidence type="ECO:0000313" key="11">
    <source>
        <dbReference type="EMBL" id="QEC49028.1"/>
    </source>
</evidence>
<keyword evidence="5" id="KW-0274">FAD</keyword>
<keyword evidence="12" id="KW-1185">Reference proteome</keyword>
<dbReference type="GO" id="GO:0016491">
    <property type="term" value="F:oxidoreductase activity"/>
    <property type="evidence" value="ECO:0007669"/>
    <property type="project" value="UniProtKB-KW"/>
</dbReference>
<keyword evidence="7" id="KW-0408">Iron</keyword>
<evidence type="ECO:0000259" key="10">
    <source>
        <dbReference type="PROSITE" id="PS51384"/>
    </source>
</evidence>
<organism evidence="11 12">
    <name type="scientific">Baekduia soli</name>
    <dbReference type="NCBI Taxonomy" id="496014"/>
    <lineage>
        <taxon>Bacteria</taxon>
        <taxon>Bacillati</taxon>
        <taxon>Actinomycetota</taxon>
        <taxon>Thermoleophilia</taxon>
        <taxon>Solirubrobacterales</taxon>
        <taxon>Baekduiaceae</taxon>
        <taxon>Baekduia</taxon>
    </lineage>
</organism>
<comment type="cofactor">
    <cofactor evidence="1">
        <name>FAD</name>
        <dbReference type="ChEBI" id="CHEBI:57692"/>
    </cofactor>
</comment>
<keyword evidence="4" id="KW-0479">Metal-binding</keyword>
<evidence type="ECO:0000256" key="9">
    <source>
        <dbReference type="SAM" id="Phobius"/>
    </source>
</evidence>
<keyword evidence="9" id="KW-0812">Transmembrane</keyword>